<name>A0A1H1TXQ7_9PSED</name>
<dbReference type="AlphaFoldDB" id="A0A1H1TXQ7"/>
<proteinExistence type="inferred from homology"/>
<dbReference type="GO" id="GO:0005886">
    <property type="term" value="C:plasma membrane"/>
    <property type="evidence" value="ECO:0007669"/>
    <property type="project" value="UniProtKB-SubCell"/>
</dbReference>
<dbReference type="PANTHER" id="PTHR40043:SF1">
    <property type="entry name" value="UPF0719 INNER MEMBRANE PROTEIN YJFL"/>
    <property type="match status" value="1"/>
</dbReference>
<feature type="transmembrane region" description="Helical" evidence="7">
    <location>
        <begin position="109"/>
        <end position="128"/>
    </location>
</feature>
<organism evidence="8 9">
    <name type="scientific">Pseudomonas oryzae</name>
    <dbReference type="NCBI Taxonomy" id="1392877"/>
    <lineage>
        <taxon>Bacteria</taxon>
        <taxon>Pseudomonadati</taxon>
        <taxon>Pseudomonadota</taxon>
        <taxon>Gammaproteobacteria</taxon>
        <taxon>Pseudomonadales</taxon>
        <taxon>Pseudomonadaceae</taxon>
        <taxon>Pseudomonas</taxon>
    </lineage>
</organism>
<dbReference type="EMBL" id="LT629751">
    <property type="protein sequence ID" value="SDS65010.1"/>
    <property type="molecule type" value="Genomic_DNA"/>
</dbReference>
<accession>A0A1H1TXQ7</accession>
<evidence type="ECO:0000256" key="7">
    <source>
        <dbReference type="SAM" id="Phobius"/>
    </source>
</evidence>
<dbReference type="PANTHER" id="PTHR40043">
    <property type="entry name" value="UPF0719 INNER MEMBRANE PROTEIN YJFL"/>
    <property type="match status" value="1"/>
</dbReference>
<feature type="transmembrane region" description="Helical" evidence="7">
    <location>
        <begin position="43"/>
        <end position="63"/>
    </location>
</feature>
<dbReference type="OrthoDB" id="5573330at2"/>
<evidence type="ECO:0000256" key="1">
    <source>
        <dbReference type="ARBA" id="ARBA00004651"/>
    </source>
</evidence>
<reference evidence="9" key="1">
    <citation type="submission" date="2016-10" db="EMBL/GenBank/DDBJ databases">
        <authorList>
            <person name="Varghese N."/>
            <person name="Submissions S."/>
        </authorList>
    </citation>
    <scope>NUCLEOTIDE SEQUENCE [LARGE SCALE GENOMIC DNA]</scope>
    <source>
        <strain evidence="9">KCTC 32247</strain>
    </source>
</reference>
<keyword evidence="4 7" id="KW-0812">Transmembrane</keyword>
<evidence type="ECO:0000256" key="6">
    <source>
        <dbReference type="ARBA" id="ARBA00023136"/>
    </source>
</evidence>
<keyword evidence="3" id="KW-1003">Cell membrane</keyword>
<dbReference type="STRING" id="1392877.SAMN05216221_2295"/>
<keyword evidence="9" id="KW-1185">Reference proteome</keyword>
<sequence length="132" mass="13741">MDLLQTLPSFLAYFATALALFGLFASLYIRLTPYAELELIRAGNLAAAVALIGALLGFALPLASSIAHSTSLLDMLVWGAVAMLVQALVYLGVARLLPELRQGISGNCLAHGLFLGGSALCAGLLNAACMVY</sequence>
<evidence type="ECO:0000256" key="3">
    <source>
        <dbReference type="ARBA" id="ARBA00022475"/>
    </source>
</evidence>
<protein>
    <submittedName>
        <fullName evidence="8">Putative membrane protein</fullName>
    </submittedName>
</protein>
<evidence type="ECO:0000313" key="8">
    <source>
        <dbReference type="EMBL" id="SDS65010.1"/>
    </source>
</evidence>
<gene>
    <name evidence="8" type="ORF">SAMN05216221_2295</name>
</gene>
<dbReference type="Proteomes" id="UP000243359">
    <property type="component" value="Chromosome I"/>
</dbReference>
<keyword evidence="6 7" id="KW-0472">Membrane</keyword>
<dbReference type="Pfam" id="PF03994">
    <property type="entry name" value="DUF350"/>
    <property type="match status" value="1"/>
</dbReference>
<evidence type="ECO:0000256" key="5">
    <source>
        <dbReference type="ARBA" id="ARBA00022989"/>
    </source>
</evidence>
<feature type="transmembrane region" description="Helical" evidence="7">
    <location>
        <begin position="12"/>
        <end position="31"/>
    </location>
</feature>
<evidence type="ECO:0000256" key="2">
    <source>
        <dbReference type="ARBA" id="ARBA00005779"/>
    </source>
</evidence>
<comment type="subcellular location">
    <subcellularLocation>
        <location evidence="1">Cell membrane</location>
        <topology evidence="1">Multi-pass membrane protein</topology>
    </subcellularLocation>
</comment>
<feature type="transmembrane region" description="Helical" evidence="7">
    <location>
        <begin position="75"/>
        <end position="97"/>
    </location>
</feature>
<evidence type="ECO:0000256" key="4">
    <source>
        <dbReference type="ARBA" id="ARBA00022692"/>
    </source>
</evidence>
<evidence type="ECO:0000313" key="9">
    <source>
        <dbReference type="Proteomes" id="UP000243359"/>
    </source>
</evidence>
<comment type="similarity">
    <text evidence="2">Belongs to the UPF0719 family.</text>
</comment>
<dbReference type="RefSeq" id="WP_090349061.1">
    <property type="nucleotide sequence ID" value="NZ_LT629751.1"/>
</dbReference>
<dbReference type="InterPro" id="IPR007140">
    <property type="entry name" value="DUF350"/>
</dbReference>
<keyword evidence="5 7" id="KW-1133">Transmembrane helix</keyword>